<dbReference type="PATRIC" id="fig|1397.4.peg.5113"/>
<dbReference type="EMBL" id="LDPH01000007">
    <property type="protein sequence ID" value="KLV26725.1"/>
    <property type="molecule type" value="Genomic_DNA"/>
</dbReference>
<protein>
    <submittedName>
        <fullName evidence="2">TetR family transcriptional regulator</fullName>
    </submittedName>
</protein>
<dbReference type="Proteomes" id="UP000036045">
    <property type="component" value="Unassembled WGS sequence"/>
</dbReference>
<dbReference type="PRINTS" id="PR00455">
    <property type="entry name" value="HTHTETR"/>
</dbReference>
<accession>A0A0J1LCN6</accession>
<dbReference type="InterPro" id="IPR039536">
    <property type="entry name" value="TetR_C_Proteobacteria"/>
</dbReference>
<dbReference type="RefSeq" id="WP_047941700.1">
    <property type="nucleotide sequence ID" value="NZ_CP053989.1"/>
</dbReference>
<dbReference type="Pfam" id="PF00440">
    <property type="entry name" value="TetR_N"/>
    <property type="match status" value="1"/>
</dbReference>
<dbReference type="PANTHER" id="PTHR30055:SF226">
    <property type="entry name" value="HTH-TYPE TRANSCRIPTIONAL REGULATOR PKSA"/>
    <property type="match status" value="1"/>
</dbReference>
<comment type="caution">
    <text evidence="2">The sequence shown here is derived from an EMBL/GenBank/DDBJ whole genome shotgun (WGS) entry which is preliminary data.</text>
</comment>
<dbReference type="GO" id="GO:0000976">
    <property type="term" value="F:transcription cis-regulatory region binding"/>
    <property type="evidence" value="ECO:0007669"/>
    <property type="project" value="TreeGrafter"/>
</dbReference>
<dbReference type="InterPro" id="IPR009057">
    <property type="entry name" value="Homeodomain-like_sf"/>
</dbReference>
<reference evidence="2 3" key="1">
    <citation type="submission" date="2015-05" db="EMBL/GenBank/DDBJ databases">
        <title>Whole genome sequence and identification of bacterial endophytes from Costus igneus.</title>
        <authorList>
            <person name="Lee Y.P."/>
            <person name="Gan H.M."/>
            <person name="Eng W."/>
            <person name="Wheatley M.S."/>
            <person name="Caraballo A."/>
            <person name="Polter S."/>
            <person name="Savka M.A."/>
            <person name="Hudson A.O."/>
        </authorList>
    </citation>
    <scope>NUCLEOTIDE SEQUENCE [LARGE SCALE GENOMIC DNA]</scope>
    <source>
        <strain evidence="2 3">RIT379</strain>
    </source>
</reference>
<dbReference type="OrthoDB" id="277085at2"/>
<dbReference type="SUPFAM" id="SSF46689">
    <property type="entry name" value="Homeodomain-like"/>
    <property type="match status" value="1"/>
</dbReference>
<dbReference type="InterPro" id="IPR001647">
    <property type="entry name" value="HTH_TetR"/>
</dbReference>
<sequence length="194" mass="22530">MKKINSTSERIIQAFIELFRDYGYKGTTTRAIAEKAGVNEVTIFRHFGNKKGIMEAAIQSVSYHPMLEKVINEQMVWDLEQDLWVIAEGYHTYMEKIKDLVMIGLSEAQLFPELNETIVNIPKQLKDMMVLYFNEMNKRGKLVDTDIDFQAMNFIWLNFGYFLSKSRFGDSVISSSKKDFIKHSVYLFARGLTP</sequence>
<dbReference type="GO" id="GO:0003700">
    <property type="term" value="F:DNA-binding transcription factor activity"/>
    <property type="evidence" value="ECO:0007669"/>
    <property type="project" value="TreeGrafter"/>
</dbReference>
<evidence type="ECO:0000256" key="1">
    <source>
        <dbReference type="ARBA" id="ARBA00023125"/>
    </source>
</evidence>
<dbReference type="PANTHER" id="PTHR30055">
    <property type="entry name" value="HTH-TYPE TRANSCRIPTIONAL REGULATOR RUTR"/>
    <property type="match status" value="1"/>
</dbReference>
<proteinExistence type="predicted"/>
<dbReference type="GeneID" id="56347908"/>
<dbReference type="Pfam" id="PF14246">
    <property type="entry name" value="TetR_C_7"/>
    <property type="match status" value="1"/>
</dbReference>
<dbReference type="AlphaFoldDB" id="A0A0J1LCN6"/>
<dbReference type="Gene3D" id="1.10.357.10">
    <property type="entry name" value="Tetracycline Repressor, domain 2"/>
    <property type="match status" value="1"/>
</dbReference>
<keyword evidence="3" id="KW-1185">Reference proteome</keyword>
<keyword evidence="1" id="KW-0238">DNA-binding</keyword>
<organism evidence="2 3">
    <name type="scientific">Niallia circulans</name>
    <name type="common">Bacillus circulans</name>
    <dbReference type="NCBI Taxonomy" id="1397"/>
    <lineage>
        <taxon>Bacteria</taxon>
        <taxon>Bacillati</taxon>
        <taxon>Bacillota</taxon>
        <taxon>Bacilli</taxon>
        <taxon>Bacillales</taxon>
        <taxon>Bacillaceae</taxon>
        <taxon>Niallia</taxon>
    </lineage>
</organism>
<name>A0A0J1LCN6_NIACI</name>
<evidence type="ECO:0000313" key="2">
    <source>
        <dbReference type="EMBL" id="KLV26725.1"/>
    </source>
</evidence>
<evidence type="ECO:0000313" key="3">
    <source>
        <dbReference type="Proteomes" id="UP000036045"/>
    </source>
</evidence>
<dbReference type="InterPro" id="IPR050109">
    <property type="entry name" value="HTH-type_TetR-like_transc_reg"/>
</dbReference>
<gene>
    <name evidence="2" type="ORF">ABW02_09260</name>
</gene>
<dbReference type="PROSITE" id="PS50977">
    <property type="entry name" value="HTH_TETR_2"/>
    <property type="match status" value="1"/>
</dbReference>